<accession>A0A9W6JQE5</accession>
<dbReference type="Proteomes" id="UP001143309">
    <property type="component" value="Unassembled WGS sequence"/>
</dbReference>
<proteinExistence type="predicted"/>
<evidence type="ECO:0000313" key="3">
    <source>
        <dbReference type="Proteomes" id="UP001143309"/>
    </source>
</evidence>
<name>A0A9W6JQE5_9HYPH</name>
<comment type="caution">
    <text evidence="2">The sequence shown here is derived from an EMBL/GenBank/DDBJ whole genome shotgun (WGS) entry which is preliminary data.</text>
</comment>
<protein>
    <submittedName>
        <fullName evidence="2">Uncharacterized protein</fullName>
    </submittedName>
</protein>
<sequence>MTGSTSVRAPESVAHFGSPADGGRSAAAEATTAPFGEPSSSRGSGPAREIAIEAASGGQGLMLWISRARRGLAS</sequence>
<feature type="region of interest" description="Disordered" evidence="1">
    <location>
        <begin position="1"/>
        <end position="48"/>
    </location>
</feature>
<evidence type="ECO:0000256" key="1">
    <source>
        <dbReference type="SAM" id="MobiDB-lite"/>
    </source>
</evidence>
<keyword evidence="3" id="KW-1185">Reference proteome</keyword>
<organism evidence="2 3">
    <name type="scientific">Methylopila turkensis</name>
    <dbReference type="NCBI Taxonomy" id="1437816"/>
    <lineage>
        <taxon>Bacteria</taxon>
        <taxon>Pseudomonadati</taxon>
        <taxon>Pseudomonadota</taxon>
        <taxon>Alphaproteobacteria</taxon>
        <taxon>Hyphomicrobiales</taxon>
        <taxon>Methylopilaceae</taxon>
        <taxon>Methylopila</taxon>
    </lineage>
</organism>
<reference evidence="2" key="1">
    <citation type="journal article" date="2014" name="Int. J. Syst. Evol. Microbiol.">
        <title>Complete genome sequence of Corynebacterium casei LMG S-19264T (=DSM 44701T), isolated from a smear-ripened cheese.</title>
        <authorList>
            <consortium name="US DOE Joint Genome Institute (JGI-PGF)"/>
            <person name="Walter F."/>
            <person name="Albersmeier A."/>
            <person name="Kalinowski J."/>
            <person name="Ruckert C."/>
        </authorList>
    </citation>
    <scope>NUCLEOTIDE SEQUENCE</scope>
    <source>
        <strain evidence="2">VKM B-2748</strain>
    </source>
</reference>
<gene>
    <name evidence="2" type="ORF">GCM10008174_31230</name>
</gene>
<reference evidence="2" key="2">
    <citation type="submission" date="2023-01" db="EMBL/GenBank/DDBJ databases">
        <authorList>
            <person name="Sun Q."/>
            <person name="Evtushenko L."/>
        </authorList>
    </citation>
    <scope>NUCLEOTIDE SEQUENCE</scope>
    <source>
        <strain evidence="2">VKM B-2748</strain>
    </source>
</reference>
<dbReference type="EMBL" id="BSFL01000003">
    <property type="protein sequence ID" value="GLK81382.1"/>
    <property type="molecule type" value="Genomic_DNA"/>
</dbReference>
<dbReference type="AlphaFoldDB" id="A0A9W6JQE5"/>
<evidence type="ECO:0000313" key="2">
    <source>
        <dbReference type="EMBL" id="GLK81382.1"/>
    </source>
</evidence>